<evidence type="ECO:0000313" key="2">
    <source>
        <dbReference type="EMBL" id="ONH33789.1"/>
    </source>
</evidence>
<name>A0A1V2ILD7_9ACTN</name>
<feature type="compositionally biased region" description="Low complexity" evidence="1">
    <location>
        <begin position="1"/>
        <end position="53"/>
    </location>
</feature>
<reference evidence="3" key="1">
    <citation type="submission" date="2016-10" db="EMBL/GenBank/DDBJ databases">
        <title>Frankia sp. NRRL B-16386 Genome sequencing.</title>
        <authorList>
            <person name="Ghodhbane-Gtari F."/>
            <person name="Swanson E."/>
            <person name="Gueddou A."/>
            <person name="Hezbri K."/>
            <person name="Ktari K."/>
            <person name="Nouioui I."/>
            <person name="Morris K."/>
            <person name="Simpson S."/>
            <person name="Abebe-Akele F."/>
            <person name="Thomas K."/>
            <person name="Gtari M."/>
            <person name="Tisa L.S."/>
        </authorList>
    </citation>
    <scope>NUCLEOTIDE SEQUENCE [LARGE SCALE GENOMIC DNA]</scope>
    <source>
        <strain evidence="3">NRRL B-16386</strain>
    </source>
</reference>
<feature type="compositionally biased region" description="Basic residues" evidence="1">
    <location>
        <begin position="54"/>
        <end position="65"/>
    </location>
</feature>
<organism evidence="2 3">
    <name type="scientific">Pseudofrankia asymbiotica</name>
    <dbReference type="NCBI Taxonomy" id="1834516"/>
    <lineage>
        <taxon>Bacteria</taxon>
        <taxon>Bacillati</taxon>
        <taxon>Actinomycetota</taxon>
        <taxon>Actinomycetes</taxon>
        <taxon>Frankiales</taxon>
        <taxon>Frankiaceae</taxon>
        <taxon>Pseudofrankia</taxon>
    </lineage>
</organism>
<dbReference type="AlphaFoldDB" id="A0A1V2ILD7"/>
<keyword evidence="3" id="KW-1185">Reference proteome</keyword>
<protein>
    <submittedName>
        <fullName evidence="2">Uncharacterized protein</fullName>
    </submittedName>
</protein>
<gene>
    <name evidence="2" type="ORF">BL253_00145</name>
</gene>
<accession>A0A1V2ILD7</accession>
<evidence type="ECO:0000256" key="1">
    <source>
        <dbReference type="SAM" id="MobiDB-lite"/>
    </source>
</evidence>
<proteinExistence type="predicted"/>
<dbReference type="Proteomes" id="UP000188929">
    <property type="component" value="Unassembled WGS sequence"/>
</dbReference>
<feature type="region of interest" description="Disordered" evidence="1">
    <location>
        <begin position="1"/>
        <end position="82"/>
    </location>
</feature>
<evidence type="ECO:0000313" key="3">
    <source>
        <dbReference type="Proteomes" id="UP000188929"/>
    </source>
</evidence>
<dbReference type="EMBL" id="MOMC01000002">
    <property type="protein sequence ID" value="ONH33789.1"/>
    <property type="molecule type" value="Genomic_DNA"/>
</dbReference>
<comment type="caution">
    <text evidence="2">The sequence shown here is derived from an EMBL/GenBank/DDBJ whole genome shotgun (WGS) entry which is preliminary data.</text>
</comment>
<sequence length="121" mass="12549">MDAGLPTARPSMPPARAAHPSPAEPAAASPAAARPQTAAPAAASEPAASPGRGRSARGPRWRRRRPVLDPEPPTLTFTDDGRPVITVTQTDFVACSYKSCGTLRPIDEVTAKAPCPGCGRR</sequence>